<organism evidence="1 2">
    <name type="scientific">Dentiscutata erythropus</name>
    <dbReference type="NCBI Taxonomy" id="1348616"/>
    <lineage>
        <taxon>Eukaryota</taxon>
        <taxon>Fungi</taxon>
        <taxon>Fungi incertae sedis</taxon>
        <taxon>Mucoromycota</taxon>
        <taxon>Glomeromycotina</taxon>
        <taxon>Glomeromycetes</taxon>
        <taxon>Diversisporales</taxon>
        <taxon>Gigasporaceae</taxon>
        <taxon>Dentiscutata</taxon>
    </lineage>
</organism>
<dbReference type="InterPro" id="IPR009057">
    <property type="entry name" value="Homeodomain-like_sf"/>
</dbReference>
<keyword evidence="2" id="KW-1185">Reference proteome</keyword>
<accession>A0A9N9JMX3</accession>
<comment type="caution">
    <text evidence="1">The sequence shown here is derived from an EMBL/GenBank/DDBJ whole genome shotgun (WGS) entry which is preliminary data.</text>
</comment>
<dbReference type="InterPro" id="IPR036388">
    <property type="entry name" value="WH-like_DNA-bd_sf"/>
</dbReference>
<dbReference type="SUPFAM" id="SSF46689">
    <property type="entry name" value="Homeodomain-like"/>
    <property type="match status" value="1"/>
</dbReference>
<sequence>MPKTREYTEFERGEIIGLWKGGHSERDIVSILEFPKTTIQDTIERYKKENQISDAPRSGRPPKLSERNIRELVKIVKEDRQQSLREITEKFNDLSIVSFAGFDFHSWFNLGFIQ</sequence>
<feature type="non-terminal residue" evidence="1">
    <location>
        <position position="114"/>
    </location>
</feature>
<name>A0A9N9JMX3_9GLOM</name>
<dbReference type="Proteomes" id="UP000789405">
    <property type="component" value="Unassembled WGS sequence"/>
</dbReference>
<proteinExistence type="predicted"/>
<dbReference type="AlphaFoldDB" id="A0A9N9JMX3"/>
<evidence type="ECO:0000313" key="2">
    <source>
        <dbReference type="Proteomes" id="UP000789405"/>
    </source>
</evidence>
<dbReference type="OrthoDB" id="2393464at2759"/>
<protein>
    <submittedName>
        <fullName evidence="1">22909_t:CDS:1</fullName>
    </submittedName>
</protein>
<gene>
    <name evidence="1" type="ORF">DERYTH_LOCUS20829</name>
</gene>
<evidence type="ECO:0000313" key="1">
    <source>
        <dbReference type="EMBL" id="CAG8788088.1"/>
    </source>
</evidence>
<dbReference type="Gene3D" id="1.10.10.10">
    <property type="entry name" value="Winged helix-like DNA-binding domain superfamily/Winged helix DNA-binding domain"/>
    <property type="match status" value="1"/>
</dbReference>
<reference evidence="1" key="1">
    <citation type="submission" date="2021-06" db="EMBL/GenBank/DDBJ databases">
        <authorList>
            <person name="Kallberg Y."/>
            <person name="Tangrot J."/>
            <person name="Rosling A."/>
        </authorList>
    </citation>
    <scope>NUCLEOTIDE SEQUENCE</scope>
    <source>
        <strain evidence="1">MA453B</strain>
    </source>
</reference>
<dbReference type="EMBL" id="CAJVPY010025341">
    <property type="protein sequence ID" value="CAG8788088.1"/>
    <property type="molecule type" value="Genomic_DNA"/>
</dbReference>